<comment type="subcellular location">
    <subcellularLocation>
        <location evidence="1">Nucleus</location>
    </subcellularLocation>
</comment>
<evidence type="ECO:0000313" key="3">
    <source>
        <dbReference type="EMBL" id="KAJ7958841.1"/>
    </source>
</evidence>
<dbReference type="PANTHER" id="PTHR33172">
    <property type="entry name" value="OS08G0516900 PROTEIN"/>
    <property type="match status" value="1"/>
</dbReference>
<evidence type="ECO:0000256" key="1">
    <source>
        <dbReference type="ARBA" id="ARBA00004123"/>
    </source>
</evidence>
<proteinExistence type="predicted"/>
<evidence type="ECO:0000313" key="4">
    <source>
        <dbReference type="Proteomes" id="UP001163823"/>
    </source>
</evidence>
<evidence type="ECO:0000256" key="2">
    <source>
        <dbReference type="ARBA" id="ARBA00023242"/>
    </source>
</evidence>
<dbReference type="GO" id="GO:0006950">
    <property type="term" value="P:response to stress"/>
    <property type="evidence" value="ECO:0007669"/>
    <property type="project" value="UniProtKB-ARBA"/>
</dbReference>
<gene>
    <name evidence="3" type="ORF">O6P43_019498</name>
</gene>
<keyword evidence="2" id="KW-0539">Nucleus</keyword>
<dbReference type="EMBL" id="JARAOO010000008">
    <property type="protein sequence ID" value="KAJ7958841.1"/>
    <property type="molecule type" value="Genomic_DNA"/>
</dbReference>
<dbReference type="AlphaFoldDB" id="A0AAD7PKC7"/>
<protein>
    <submittedName>
        <fullName evidence="3">Oxidative stress 3</fullName>
    </submittedName>
</protein>
<dbReference type="PANTHER" id="PTHR33172:SF104">
    <property type="entry name" value="OS02G0227100 PROTEIN"/>
    <property type="match status" value="1"/>
</dbReference>
<dbReference type="KEGG" id="qsa:O6P43_019498"/>
<sequence>MLKDTKNTRGNASAYAAPAEVVKHDNQNVESLQPESIISCSDCSSSSIGSVSSSEELLDDTSSSFPNEPMFKFSQLLAQLPIKQVTSKILKSLLSLSCTSKPCCISFWYKFRVILLFTCRKGLSMYYQGKSRTFTTLSDVRCIEDLAKREIPYRKRGRANKSPQSPKAIISKKAGKCSLMAKGRLYDS</sequence>
<reference evidence="3" key="1">
    <citation type="journal article" date="2023" name="Science">
        <title>Elucidation of the pathway for biosynthesis of saponin adjuvants from the soapbark tree.</title>
        <authorList>
            <person name="Reed J."/>
            <person name="Orme A."/>
            <person name="El-Demerdash A."/>
            <person name="Owen C."/>
            <person name="Martin L.B.B."/>
            <person name="Misra R.C."/>
            <person name="Kikuchi S."/>
            <person name="Rejzek M."/>
            <person name="Martin A.C."/>
            <person name="Harkess A."/>
            <person name="Leebens-Mack J."/>
            <person name="Louveau T."/>
            <person name="Stephenson M.J."/>
            <person name="Osbourn A."/>
        </authorList>
    </citation>
    <scope>NUCLEOTIDE SEQUENCE</scope>
    <source>
        <strain evidence="3">S10</strain>
    </source>
</reference>
<name>A0AAD7PKC7_QUISA</name>
<organism evidence="3 4">
    <name type="scientific">Quillaja saponaria</name>
    <name type="common">Soap bark tree</name>
    <dbReference type="NCBI Taxonomy" id="32244"/>
    <lineage>
        <taxon>Eukaryota</taxon>
        <taxon>Viridiplantae</taxon>
        <taxon>Streptophyta</taxon>
        <taxon>Embryophyta</taxon>
        <taxon>Tracheophyta</taxon>
        <taxon>Spermatophyta</taxon>
        <taxon>Magnoliopsida</taxon>
        <taxon>eudicotyledons</taxon>
        <taxon>Gunneridae</taxon>
        <taxon>Pentapetalae</taxon>
        <taxon>rosids</taxon>
        <taxon>fabids</taxon>
        <taxon>Fabales</taxon>
        <taxon>Quillajaceae</taxon>
        <taxon>Quillaja</taxon>
    </lineage>
</organism>
<dbReference type="Proteomes" id="UP001163823">
    <property type="component" value="Chromosome 8"/>
</dbReference>
<accession>A0AAD7PKC7</accession>
<comment type="caution">
    <text evidence="3">The sequence shown here is derived from an EMBL/GenBank/DDBJ whole genome shotgun (WGS) entry which is preliminary data.</text>
</comment>
<dbReference type="InterPro" id="IPR051992">
    <property type="entry name" value="OxStress_Response_Reg"/>
</dbReference>
<keyword evidence="4" id="KW-1185">Reference proteome</keyword>
<dbReference type="GO" id="GO:0005634">
    <property type="term" value="C:nucleus"/>
    <property type="evidence" value="ECO:0007669"/>
    <property type="project" value="UniProtKB-SubCell"/>
</dbReference>